<dbReference type="RefSeq" id="WP_112747002.1">
    <property type="nucleotide sequence ID" value="NZ_QMFY01000005.1"/>
</dbReference>
<keyword evidence="1" id="KW-0732">Signal</keyword>
<sequence>MNLKYTILVVMLLLTMQLSAQNIQQTEVPAVVQNAVKIKYPTITDIKWKLKDGEYRAEFKIDKRGHDVWVDKSGNITKLKQDISKNDLPEIVKTKIASEFKNFTIDDADKIEKEGVIYYQVKLKSGADERKVLLTSDGKIEKDKAKAE</sequence>
<feature type="chain" id="PRO_5016925237" description="Putative beta-lactamase-inhibitor-like PepSY-like domain-containing protein" evidence="1">
    <location>
        <begin position="21"/>
        <end position="148"/>
    </location>
</feature>
<dbReference type="Pfam" id="PF11396">
    <property type="entry name" value="PepSY_like"/>
    <property type="match status" value="1"/>
</dbReference>
<organism evidence="3 4">
    <name type="scientific">Pseudochryseolinea flava</name>
    <dbReference type="NCBI Taxonomy" id="2059302"/>
    <lineage>
        <taxon>Bacteria</taxon>
        <taxon>Pseudomonadati</taxon>
        <taxon>Bacteroidota</taxon>
        <taxon>Cytophagia</taxon>
        <taxon>Cytophagales</taxon>
        <taxon>Fulvivirgaceae</taxon>
        <taxon>Pseudochryseolinea</taxon>
    </lineage>
</organism>
<proteinExistence type="predicted"/>
<evidence type="ECO:0000259" key="2">
    <source>
        <dbReference type="Pfam" id="PF11396"/>
    </source>
</evidence>
<gene>
    <name evidence="3" type="ORF">DQQ10_11410</name>
</gene>
<dbReference type="SUPFAM" id="SSF160574">
    <property type="entry name" value="BT0923-like"/>
    <property type="match status" value="1"/>
</dbReference>
<evidence type="ECO:0000313" key="3">
    <source>
        <dbReference type="EMBL" id="RAW00845.1"/>
    </source>
</evidence>
<evidence type="ECO:0000256" key="1">
    <source>
        <dbReference type="SAM" id="SignalP"/>
    </source>
</evidence>
<keyword evidence="4" id="KW-1185">Reference proteome</keyword>
<protein>
    <recommendedName>
        <fullName evidence="2">Putative beta-lactamase-inhibitor-like PepSY-like domain-containing protein</fullName>
    </recommendedName>
</protein>
<dbReference type="Gene3D" id="3.10.450.360">
    <property type="match status" value="1"/>
</dbReference>
<accession>A0A364Y1V2</accession>
<dbReference type="InterPro" id="IPR021533">
    <property type="entry name" value="PepSY-like"/>
</dbReference>
<feature type="domain" description="Putative beta-lactamase-inhibitor-like PepSY-like" evidence="2">
    <location>
        <begin position="55"/>
        <end position="140"/>
    </location>
</feature>
<dbReference type="OrthoDB" id="1121502at2"/>
<dbReference type="EMBL" id="QMFY01000005">
    <property type="protein sequence ID" value="RAW00845.1"/>
    <property type="molecule type" value="Genomic_DNA"/>
</dbReference>
<feature type="signal peptide" evidence="1">
    <location>
        <begin position="1"/>
        <end position="20"/>
    </location>
</feature>
<reference evidence="3 4" key="1">
    <citation type="submission" date="2018-06" db="EMBL/GenBank/DDBJ databases">
        <title>Chryseolinea flavus sp. nov., a member of the phylum Bacteroidetes isolated from soil.</title>
        <authorList>
            <person name="Li Y."/>
            <person name="Wang J."/>
        </authorList>
    </citation>
    <scope>NUCLEOTIDE SEQUENCE [LARGE SCALE GENOMIC DNA]</scope>
    <source>
        <strain evidence="3 4">SDU1-6</strain>
    </source>
</reference>
<dbReference type="Proteomes" id="UP000251889">
    <property type="component" value="Unassembled WGS sequence"/>
</dbReference>
<name>A0A364Y1V2_9BACT</name>
<evidence type="ECO:0000313" key="4">
    <source>
        <dbReference type="Proteomes" id="UP000251889"/>
    </source>
</evidence>
<comment type="caution">
    <text evidence="3">The sequence shown here is derived from an EMBL/GenBank/DDBJ whole genome shotgun (WGS) entry which is preliminary data.</text>
</comment>
<dbReference type="AlphaFoldDB" id="A0A364Y1V2"/>